<evidence type="ECO:0000259" key="1">
    <source>
        <dbReference type="Pfam" id="PF12937"/>
    </source>
</evidence>
<keyword evidence="3" id="KW-1185">Reference proteome</keyword>
<sequence length="517" mass="57138">MGDCFRLVDLPPELLVHIFTFLPRDAIHCCRKTSRYLYQTIKFSIELRYQVDREFAHVTDNPASLLPISERIAKLGARESGFSTMTPSWVRTIPVPFTTAGLYELSCGLFWLGESGREALRYIVLPNEPPGPNPSPIQWERIALPSSRSRIIDFGLAIDEHDLVVIATFTPTAPIAQLDALPLRRALAVSSGVVKLEFVTVSSPNGPHPQAKGPIEFPATQWGIPSVIIETVGDILVFVAAYPRVPIVPDHVYVYNWKTGSLIWEITAENSTYFGAVFLSTGVLMLPNTTTATLELWLLTPGQTAPVLTLHLPRLVPGIRIATMTARGEPNPSVSGRRNPAVPFHSSVEDSIIVFNITFPAPPNLFTPIFLFFAHRRALLSLLAAHPTPGDALDYADWGPDICRWINAGGLVTDWITTTSGQRCIALPARETASFLVLDFNPLTVHAASSVLPAEDDPFEDYGIWAEAVGSRLPVHVVSSRQQYDSYNGVSLDDARIIAFKKNMLRQLREVDVYFFG</sequence>
<protein>
    <recommendedName>
        <fullName evidence="1">F-box domain-containing protein</fullName>
    </recommendedName>
</protein>
<dbReference type="CDD" id="cd09917">
    <property type="entry name" value="F-box_SF"/>
    <property type="match status" value="1"/>
</dbReference>
<dbReference type="InterPro" id="IPR001810">
    <property type="entry name" value="F-box_dom"/>
</dbReference>
<dbReference type="Proteomes" id="UP001215598">
    <property type="component" value="Unassembled WGS sequence"/>
</dbReference>
<dbReference type="Pfam" id="PF12937">
    <property type="entry name" value="F-box-like"/>
    <property type="match status" value="1"/>
</dbReference>
<comment type="caution">
    <text evidence="2">The sequence shown here is derived from an EMBL/GenBank/DDBJ whole genome shotgun (WGS) entry which is preliminary data.</text>
</comment>
<organism evidence="2 3">
    <name type="scientific">Mycena metata</name>
    <dbReference type="NCBI Taxonomy" id="1033252"/>
    <lineage>
        <taxon>Eukaryota</taxon>
        <taxon>Fungi</taxon>
        <taxon>Dikarya</taxon>
        <taxon>Basidiomycota</taxon>
        <taxon>Agaricomycotina</taxon>
        <taxon>Agaricomycetes</taxon>
        <taxon>Agaricomycetidae</taxon>
        <taxon>Agaricales</taxon>
        <taxon>Marasmiineae</taxon>
        <taxon>Mycenaceae</taxon>
        <taxon>Mycena</taxon>
    </lineage>
</organism>
<proteinExistence type="predicted"/>
<dbReference type="AlphaFoldDB" id="A0AAD7J8W6"/>
<name>A0AAD7J8W6_9AGAR</name>
<reference evidence="2" key="1">
    <citation type="submission" date="2023-03" db="EMBL/GenBank/DDBJ databases">
        <title>Massive genome expansion in bonnet fungi (Mycena s.s.) driven by repeated elements and novel gene families across ecological guilds.</title>
        <authorList>
            <consortium name="Lawrence Berkeley National Laboratory"/>
            <person name="Harder C.B."/>
            <person name="Miyauchi S."/>
            <person name="Viragh M."/>
            <person name="Kuo A."/>
            <person name="Thoen E."/>
            <person name="Andreopoulos B."/>
            <person name="Lu D."/>
            <person name="Skrede I."/>
            <person name="Drula E."/>
            <person name="Henrissat B."/>
            <person name="Morin E."/>
            <person name="Kohler A."/>
            <person name="Barry K."/>
            <person name="LaButti K."/>
            <person name="Morin E."/>
            <person name="Salamov A."/>
            <person name="Lipzen A."/>
            <person name="Mereny Z."/>
            <person name="Hegedus B."/>
            <person name="Baldrian P."/>
            <person name="Stursova M."/>
            <person name="Weitz H."/>
            <person name="Taylor A."/>
            <person name="Grigoriev I.V."/>
            <person name="Nagy L.G."/>
            <person name="Martin F."/>
            <person name="Kauserud H."/>
        </authorList>
    </citation>
    <scope>NUCLEOTIDE SEQUENCE</scope>
    <source>
        <strain evidence="2">CBHHK182m</strain>
    </source>
</reference>
<dbReference type="InterPro" id="IPR036047">
    <property type="entry name" value="F-box-like_dom_sf"/>
</dbReference>
<gene>
    <name evidence="2" type="ORF">B0H16DRAFT_1416893</name>
</gene>
<evidence type="ECO:0000313" key="2">
    <source>
        <dbReference type="EMBL" id="KAJ7757071.1"/>
    </source>
</evidence>
<dbReference type="EMBL" id="JARKIB010000045">
    <property type="protein sequence ID" value="KAJ7757071.1"/>
    <property type="molecule type" value="Genomic_DNA"/>
</dbReference>
<evidence type="ECO:0000313" key="3">
    <source>
        <dbReference type="Proteomes" id="UP001215598"/>
    </source>
</evidence>
<feature type="domain" description="F-box" evidence="1">
    <location>
        <begin position="8"/>
        <end position="40"/>
    </location>
</feature>
<dbReference type="SUPFAM" id="SSF81383">
    <property type="entry name" value="F-box domain"/>
    <property type="match status" value="1"/>
</dbReference>
<accession>A0AAD7J8W6</accession>